<dbReference type="EC" id="4.1.3.27" evidence="5 15"/>
<feature type="domain" description="Anthranilate synthase component I N-terminal" evidence="17">
    <location>
        <begin position="32"/>
        <end position="172"/>
    </location>
</feature>
<evidence type="ECO:0000256" key="8">
    <source>
        <dbReference type="ARBA" id="ARBA00022723"/>
    </source>
</evidence>
<comment type="catalytic activity">
    <reaction evidence="14 15">
        <text>chorismate + L-glutamine = anthranilate + pyruvate + L-glutamate + H(+)</text>
        <dbReference type="Rhea" id="RHEA:21732"/>
        <dbReference type="ChEBI" id="CHEBI:15361"/>
        <dbReference type="ChEBI" id="CHEBI:15378"/>
        <dbReference type="ChEBI" id="CHEBI:16567"/>
        <dbReference type="ChEBI" id="CHEBI:29748"/>
        <dbReference type="ChEBI" id="CHEBI:29985"/>
        <dbReference type="ChEBI" id="CHEBI:58359"/>
        <dbReference type="EC" id="4.1.3.27"/>
    </reaction>
</comment>
<keyword evidence="11 15" id="KW-0057">Aromatic amino acid biosynthesis</keyword>
<dbReference type="GO" id="GO:0000162">
    <property type="term" value="P:L-tryptophan biosynthetic process"/>
    <property type="evidence" value="ECO:0007669"/>
    <property type="project" value="UniProtKB-UniPathway"/>
</dbReference>
<dbReference type="Pfam" id="PF04715">
    <property type="entry name" value="Anth_synt_I_N"/>
    <property type="match status" value="1"/>
</dbReference>
<reference evidence="18 19" key="1">
    <citation type="submission" date="2016-02" db="EMBL/GenBank/DDBJ databases">
        <title>Draft genome sequence of Thermodesulfatator sp. S606.</title>
        <authorList>
            <person name="Lai Q."/>
            <person name="Cao J."/>
            <person name="Dupont S."/>
            <person name="Shao Z."/>
            <person name="Jebbar M."/>
            <person name="Alain K."/>
        </authorList>
    </citation>
    <scope>NUCLEOTIDE SEQUENCE [LARGE SCALE GENOMIC DNA]</scope>
    <source>
        <strain evidence="18 19">S606</strain>
    </source>
</reference>
<comment type="cofactor">
    <cofactor evidence="1 15">
        <name>Mg(2+)</name>
        <dbReference type="ChEBI" id="CHEBI:18420"/>
    </cofactor>
</comment>
<dbReference type="GO" id="GO:0046872">
    <property type="term" value="F:metal ion binding"/>
    <property type="evidence" value="ECO:0007669"/>
    <property type="project" value="UniProtKB-KW"/>
</dbReference>
<evidence type="ECO:0000256" key="13">
    <source>
        <dbReference type="ARBA" id="ARBA00025634"/>
    </source>
</evidence>
<dbReference type="Proteomes" id="UP000076964">
    <property type="component" value="Unassembled WGS sequence"/>
</dbReference>
<evidence type="ECO:0000256" key="2">
    <source>
        <dbReference type="ARBA" id="ARBA00004873"/>
    </source>
</evidence>
<comment type="pathway">
    <text evidence="2 15">Amino-acid biosynthesis; L-tryptophan biosynthesis; L-tryptophan from chorismate: step 1/5.</text>
</comment>
<keyword evidence="9 15" id="KW-0822">Tryptophan biosynthesis</keyword>
<proteinExistence type="inferred from homology"/>
<evidence type="ECO:0000256" key="12">
    <source>
        <dbReference type="ARBA" id="ARBA00023239"/>
    </source>
</evidence>
<dbReference type="InterPro" id="IPR019999">
    <property type="entry name" value="Anth_synth_I-like"/>
</dbReference>
<dbReference type="PRINTS" id="PR00095">
    <property type="entry name" value="ANTSNTHASEI"/>
</dbReference>
<name>A0A177E6X1_9BACT</name>
<evidence type="ECO:0000256" key="11">
    <source>
        <dbReference type="ARBA" id="ARBA00023141"/>
    </source>
</evidence>
<dbReference type="NCBIfam" id="TIGR00564">
    <property type="entry name" value="trpE_most"/>
    <property type="match status" value="1"/>
</dbReference>
<evidence type="ECO:0000259" key="17">
    <source>
        <dbReference type="Pfam" id="PF04715"/>
    </source>
</evidence>
<evidence type="ECO:0000256" key="1">
    <source>
        <dbReference type="ARBA" id="ARBA00001946"/>
    </source>
</evidence>
<gene>
    <name evidence="15" type="primary">trpE</name>
    <name evidence="18" type="ORF">TH606_08245</name>
</gene>
<evidence type="ECO:0000259" key="16">
    <source>
        <dbReference type="Pfam" id="PF00425"/>
    </source>
</evidence>
<evidence type="ECO:0000256" key="5">
    <source>
        <dbReference type="ARBA" id="ARBA00012266"/>
    </source>
</evidence>
<organism evidence="18 19">
    <name type="scientific">Thermodesulfatator autotrophicus</name>
    <dbReference type="NCBI Taxonomy" id="1795632"/>
    <lineage>
        <taxon>Bacteria</taxon>
        <taxon>Pseudomonadati</taxon>
        <taxon>Thermodesulfobacteriota</taxon>
        <taxon>Thermodesulfobacteria</taxon>
        <taxon>Thermodesulfobacteriales</taxon>
        <taxon>Thermodesulfatatoraceae</taxon>
        <taxon>Thermodesulfatator</taxon>
    </lineage>
</organism>
<dbReference type="Pfam" id="PF00425">
    <property type="entry name" value="Chorismate_bind"/>
    <property type="match status" value="1"/>
</dbReference>
<dbReference type="STRING" id="1795632.TH606_08245"/>
<dbReference type="Gene3D" id="3.60.120.10">
    <property type="entry name" value="Anthranilate synthase"/>
    <property type="match status" value="1"/>
</dbReference>
<evidence type="ECO:0000256" key="7">
    <source>
        <dbReference type="ARBA" id="ARBA00022605"/>
    </source>
</evidence>
<dbReference type="RefSeq" id="WP_068542808.1">
    <property type="nucleotide sequence ID" value="NZ_LSFI01000037.1"/>
</dbReference>
<keyword evidence="12 15" id="KW-0456">Lyase</keyword>
<keyword evidence="19" id="KW-1185">Reference proteome</keyword>
<keyword evidence="10 15" id="KW-0460">Magnesium</keyword>
<evidence type="ECO:0000256" key="15">
    <source>
        <dbReference type="RuleBase" id="RU364045"/>
    </source>
</evidence>
<comment type="similarity">
    <text evidence="3 15">Belongs to the anthranilate synthase component I family.</text>
</comment>
<protein>
    <recommendedName>
        <fullName evidence="6 15">Anthranilate synthase component 1</fullName>
        <ecNumber evidence="5 15">4.1.3.27</ecNumber>
    </recommendedName>
</protein>
<dbReference type="InterPro" id="IPR005256">
    <property type="entry name" value="Anth_synth_I_PabB"/>
</dbReference>
<accession>A0A177E6X1</accession>
<dbReference type="InterPro" id="IPR005801">
    <property type="entry name" value="ADC_synthase"/>
</dbReference>
<evidence type="ECO:0000313" key="18">
    <source>
        <dbReference type="EMBL" id="OAG27190.1"/>
    </source>
</evidence>
<evidence type="ECO:0000313" key="19">
    <source>
        <dbReference type="Proteomes" id="UP000076964"/>
    </source>
</evidence>
<keyword evidence="7 15" id="KW-0028">Amino-acid biosynthesis</keyword>
<dbReference type="UniPathway" id="UPA00035">
    <property type="reaction ID" value="UER00040"/>
</dbReference>
<keyword evidence="8 15" id="KW-0479">Metal-binding</keyword>
<comment type="function">
    <text evidence="13 15">Part of a heterotetrameric complex that catalyzes the two-step biosynthesis of anthranilate, an intermediate in the biosynthesis of L-tryptophan. In the first step, the glutamine-binding beta subunit (TrpG) of anthranilate synthase (AS) provides the glutamine amidotransferase activity which generates ammonia as a substrate that, along with chorismate, is used in the second step, catalyzed by the large alpha subunit of AS (TrpE) to produce anthranilate. In the absence of TrpG, TrpE can synthesize anthranilate directly from chorismate and high concentrations of ammonia.</text>
</comment>
<comment type="caution">
    <text evidence="18">The sequence shown here is derived from an EMBL/GenBank/DDBJ whole genome shotgun (WGS) entry which is preliminary data.</text>
</comment>
<dbReference type="InterPro" id="IPR006805">
    <property type="entry name" value="Anth_synth_I_N"/>
</dbReference>
<evidence type="ECO:0000256" key="6">
    <source>
        <dbReference type="ARBA" id="ARBA00020653"/>
    </source>
</evidence>
<dbReference type="OrthoDB" id="9803598at2"/>
<comment type="subunit">
    <text evidence="4 15">Heterotetramer consisting of two non-identical subunits: a beta subunit (TrpG) and a large alpha subunit (TrpE).</text>
</comment>
<evidence type="ECO:0000256" key="4">
    <source>
        <dbReference type="ARBA" id="ARBA00011575"/>
    </source>
</evidence>
<dbReference type="SUPFAM" id="SSF56322">
    <property type="entry name" value="ADC synthase"/>
    <property type="match status" value="1"/>
</dbReference>
<dbReference type="PANTHER" id="PTHR11236">
    <property type="entry name" value="AMINOBENZOATE/ANTHRANILATE SYNTHASE"/>
    <property type="match status" value="1"/>
</dbReference>
<dbReference type="EMBL" id="LSFI01000037">
    <property type="protein sequence ID" value="OAG27190.1"/>
    <property type="molecule type" value="Genomic_DNA"/>
</dbReference>
<sequence>MILGKPAPDKATFLKLAEAHNLIPVYQEVLVDMETPISLFYKVLVGHYGFLLESIEGGEKWARFSFIGINPFLVFRSRGNTVSLFDRHGERRFQVPDPLEEIRKIMSKFKAATLPELPRFFGGAVGFLSYDIVRFIEKLPDTLPETTGFSDIHLMFPEILLVYDRLKHSLFVVYNARITEGIPPEASYERALAEIEAMVRRIRGPLVYPPQATSGQQTILKPEITRERFHEMVKRAKEYIQAGDVIQVVLSQRFSGTNHIRPFDLYRALRKINPSPYLFFLRLGDETLIGSSPEILVRLEEGQVEVRPIAGTRPRGRTETEDQALAEDLLHDQKERAEHLMLVDLGRNDVGRVATYGSVDVYELMVIERYSHVMHLVSGVRGELLPEKDMFDVLRAAFPAGTVSGAPKIRAMEIIEELEHAKRGPYAGAVGYFGFSGNMDFCITIRTLFQKGTKLYLQAGAGIVADSDPEREYQETLNKARGMMKAIELAQEGL</sequence>
<feature type="domain" description="Chorismate-utilising enzyme C-terminal" evidence="16">
    <location>
        <begin position="226"/>
        <end position="479"/>
    </location>
</feature>
<dbReference type="GO" id="GO:0004049">
    <property type="term" value="F:anthranilate synthase activity"/>
    <property type="evidence" value="ECO:0007669"/>
    <property type="project" value="UniProtKB-EC"/>
</dbReference>
<evidence type="ECO:0000256" key="14">
    <source>
        <dbReference type="ARBA" id="ARBA00047683"/>
    </source>
</evidence>
<dbReference type="InterPro" id="IPR015890">
    <property type="entry name" value="Chorismate_C"/>
</dbReference>
<dbReference type="AlphaFoldDB" id="A0A177E6X1"/>
<evidence type="ECO:0000256" key="9">
    <source>
        <dbReference type="ARBA" id="ARBA00022822"/>
    </source>
</evidence>
<evidence type="ECO:0000256" key="10">
    <source>
        <dbReference type="ARBA" id="ARBA00022842"/>
    </source>
</evidence>
<dbReference type="PANTHER" id="PTHR11236:SF48">
    <property type="entry name" value="ISOCHORISMATE SYNTHASE MENF"/>
    <property type="match status" value="1"/>
</dbReference>
<evidence type="ECO:0000256" key="3">
    <source>
        <dbReference type="ARBA" id="ARBA00009562"/>
    </source>
</evidence>